<gene>
    <name evidence="1" type="ORF">GCM10010151_11320</name>
</gene>
<keyword evidence="2" id="KW-1185">Reference proteome</keyword>
<sequence>MCEVIVAPTRTGYPRVIRAYRRPDGMAHHRARGLARNAPYVFTHLMDRDASPGQVVEWAVRVVSAQDDRLRRPFIDLPGRPAEARRRLLAGGRR</sequence>
<proteinExistence type="predicted"/>
<organism evidence="1 2">
    <name type="scientific">Actinoallomurus spadix</name>
    <dbReference type="NCBI Taxonomy" id="79912"/>
    <lineage>
        <taxon>Bacteria</taxon>
        <taxon>Bacillati</taxon>
        <taxon>Actinomycetota</taxon>
        <taxon>Actinomycetes</taxon>
        <taxon>Streptosporangiales</taxon>
        <taxon>Thermomonosporaceae</taxon>
        <taxon>Actinoallomurus</taxon>
    </lineage>
</organism>
<evidence type="ECO:0000313" key="1">
    <source>
        <dbReference type="EMBL" id="GAA0323216.1"/>
    </source>
</evidence>
<evidence type="ECO:0000313" key="2">
    <source>
        <dbReference type="Proteomes" id="UP001501822"/>
    </source>
</evidence>
<reference evidence="1 2" key="1">
    <citation type="journal article" date="2019" name="Int. J. Syst. Evol. Microbiol.">
        <title>The Global Catalogue of Microorganisms (GCM) 10K type strain sequencing project: providing services to taxonomists for standard genome sequencing and annotation.</title>
        <authorList>
            <consortium name="The Broad Institute Genomics Platform"/>
            <consortium name="The Broad Institute Genome Sequencing Center for Infectious Disease"/>
            <person name="Wu L."/>
            <person name="Ma J."/>
        </authorList>
    </citation>
    <scope>NUCLEOTIDE SEQUENCE [LARGE SCALE GENOMIC DNA]</scope>
    <source>
        <strain evidence="1 2">JCM 3146</strain>
    </source>
</reference>
<accession>A0ABN0W251</accession>
<protein>
    <submittedName>
        <fullName evidence="1">Uncharacterized protein</fullName>
    </submittedName>
</protein>
<comment type="caution">
    <text evidence="1">The sequence shown here is derived from an EMBL/GenBank/DDBJ whole genome shotgun (WGS) entry which is preliminary data.</text>
</comment>
<dbReference type="Proteomes" id="UP001501822">
    <property type="component" value="Unassembled WGS sequence"/>
</dbReference>
<name>A0ABN0W251_9ACTN</name>
<dbReference type="EMBL" id="BAAABM010000007">
    <property type="protein sequence ID" value="GAA0323216.1"/>
    <property type="molecule type" value="Genomic_DNA"/>
</dbReference>